<sequence length="126" mass="13355">MRRVLYFFLGLLIGVVLVAAGFRVAAALRESDPLQVVLPAEGRIVQTDAGALHVIEMGPPDGPPLLFLHGTAAWSGLWQPVLGAMAAQGYRAIALDMPPFGFSERSPGDSHDRAAQAARILALLKA</sequence>
<feature type="non-terminal residue" evidence="2">
    <location>
        <position position="126"/>
    </location>
</feature>
<dbReference type="RefSeq" id="WP_368733763.1">
    <property type="nucleotide sequence ID" value="NZ_WYDN01000126.1"/>
</dbReference>
<protein>
    <submittedName>
        <fullName evidence="2">Alpha/beta hydrolase</fullName>
    </submittedName>
</protein>
<dbReference type="Gene3D" id="3.40.50.1820">
    <property type="entry name" value="alpha/beta hydrolase"/>
    <property type="match status" value="1"/>
</dbReference>
<gene>
    <name evidence="2" type="ORF">GT020_18490</name>
</gene>
<comment type="caution">
    <text evidence="2">The sequence shown here is derived from an EMBL/GenBank/DDBJ whole genome shotgun (WGS) entry which is preliminary data.</text>
</comment>
<dbReference type="GO" id="GO:0016020">
    <property type="term" value="C:membrane"/>
    <property type="evidence" value="ECO:0007669"/>
    <property type="project" value="TreeGrafter"/>
</dbReference>
<dbReference type="SUPFAM" id="SSF53474">
    <property type="entry name" value="alpha/beta-Hydrolases"/>
    <property type="match status" value="1"/>
</dbReference>
<evidence type="ECO:0000259" key="1">
    <source>
        <dbReference type="Pfam" id="PF00561"/>
    </source>
</evidence>
<evidence type="ECO:0000313" key="2">
    <source>
        <dbReference type="EMBL" id="NAZ18014.1"/>
    </source>
</evidence>
<dbReference type="EMBL" id="WYDN01000126">
    <property type="protein sequence ID" value="NAZ18014.1"/>
    <property type="molecule type" value="Genomic_DNA"/>
</dbReference>
<dbReference type="AlphaFoldDB" id="A0A6L9GA41"/>
<name>A0A6L9GA41_9MICC</name>
<dbReference type="Proteomes" id="UP000477543">
    <property type="component" value="Unassembled WGS sequence"/>
</dbReference>
<keyword evidence="2" id="KW-0378">Hydrolase</keyword>
<dbReference type="InterPro" id="IPR000073">
    <property type="entry name" value="AB_hydrolase_1"/>
</dbReference>
<accession>A0A6L9GA41</accession>
<dbReference type="PANTHER" id="PTHR43798:SF33">
    <property type="entry name" value="HYDROLASE, PUTATIVE (AFU_ORTHOLOGUE AFUA_2G14860)-RELATED"/>
    <property type="match status" value="1"/>
</dbReference>
<organism evidence="2 3">
    <name type="scientific">Glutamicibacter soli</name>
    <dbReference type="NCBI Taxonomy" id="453836"/>
    <lineage>
        <taxon>Bacteria</taxon>
        <taxon>Bacillati</taxon>
        <taxon>Actinomycetota</taxon>
        <taxon>Actinomycetes</taxon>
        <taxon>Micrococcales</taxon>
        <taxon>Micrococcaceae</taxon>
        <taxon>Glutamicibacter</taxon>
    </lineage>
</organism>
<dbReference type="PANTHER" id="PTHR43798">
    <property type="entry name" value="MONOACYLGLYCEROL LIPASE"/>
    <property type="match status" value="1"/>
</dbReference>
<proteinExistence type="predicted"/>
<dbReference type="Pfam" id="PF00561">
    <property type="entry name" value="Abhydrolase_1"/>
    <property type="match status" value="1"/>
</dbReference>
<dbReference type="InterPro" id="IPR029058">
    <property type="entry name" value="AB_hydrolase_fold"/>
</dbReference>
<reference evidence="2 3" key="1">
    <citation type="submission" date="2020-01" db="EMBL/GenBank/DDBJ databases">
        <title>Glutamicibacter soli M275.</title>
        <authorList>
            <person name="Meng X."/>
        </authorList>
    </citation>
    <scope>NUCLEOTIDE SEQUENCE [LARGE SCALE GENOMIC DNA]</scope>
    <source>
        <strain evidence="2 3">M275</strain>
    </source>
</reference>
<feature type="domain" description="AB hydrolase-1" evidence="1">
    <location>
        <begin position="63"/>
        <end position="111"/>
    </location>
</feature>
<dbReference type="GO" id="GO:0016787">
    <property type="term" value="F:hydrolase activity"/>
    <property type="evidence" value="ECO:0007669"/>
    <property type="project" value="UniProtKB-KW"/>
</dbReference>
<dbReference type="InterPro" id="IPR050266">
    <property type="entry name" value="AB_hydrolase_sf"/>
</dbReference>
<evidence type="ECO:0000313" key="3">
    <source>
        <dbReference type="Proteomes" id="UP000477543"/>
    </source>
</evidence>